<accession>A0A4C1UN35</accession>
<comment type="caution">
    <text evidence="1">The sequence shown here is derived from an EMBL/GenBank/DDBJ whole genome shotgun (WGS) entry which is preliminary data.</text>
</comment>
<sequence>MSSYNDFTSDFRFRGAYILNPSFVLQRESKAANDRTTDMATEHEAGGITCSRKHKARKLTGIEIKIGNGTESKLRAKVKNGTKPEIKYGVWVKIKNTTGIRIRSSAAYVQDRDCGCGRDAPKQYWTSTETLRFKLLVLIKKIVSNFDPAVSDNVCRMSRNIGARNGISIPLELVHVTHALPCVSLYQYRAPSPPRPPARSSRYRDDYGRLGTITYIVT</sequence>
<reference evidence="1 2" key="1">
    <citation type="journal article" date="2019" name="Commun. Biol.">
        <title>The bagworm genome reveals a unique fibroin gene that provides high tensile strength.</title>
        <authorList>
            <person name="Kono N."/>
            <person name="Nakamura H."/>
            <person name="Ohtoshi R."/>
            <person name="Tomita M."/>
            <person name="Numata K."/>
            <person name="Arakawa K."/>
        </authorList>
    </citation>
    <scope>NUCLEOTIDE SEQUENCE [LARGE SCALE GENOMIC DNA]</scope>
</reference>
<feature type="non-terminal residue" evidence="1">
    <location>
        <position position="218"/>
    </location>
</feature>
<evidence type="ECO:0000313" key="2">
    <source>
        <dbReference type="Proteomes" id="UP000299102"/>
    </source>
</evidence>
<dbReference type="Proteomes" id="UP000299102">
    <property type="component" value="Unassembled WGS sequence"/>
</dbReference>
<proteinExistence type="predicted"/>
<gene>
    <name evidence="1" type="ORF">EVAR_14039_1</name>
</gene>
<organism evidence="1 2">
    <name type="scientific">Eumeta variegata</name>
    <name type="common">Bagworm moth</name>
    <name type="synonym">Eumeta japonica</name>
    <dbReference type="NCBI Taxonomy" id="151549"/>
    <lineage>
        <taxon>Eukaryota</taxon>
        <taxon>Metazoa</taxon>
        <taxon>Ecdysozoa</taxon>
        <taxon>Arthropoda</taxon>
        <taxon>Hexapoda</taxon>
        <taxon>Insecta</taxon>
        <taxon>Pterygota</taxon>
        <taxon>Neoptera</taxon>
        <taxon>Endopterygota</taxon>
        <taxon>Lepidoptera</taxon>
        <taxon>Glossata</taxon>
        <taxon>Ditrysia</taxon>
        <taxon>Tineoidea</taxon>
        <taxon>Psychidae</taxon>
        <taxon>Oiketicinae</taxon>
        <taxon>Eumeta</taxon>
    </lineage>
</organism>
<evidence type="ECO:0000313" key="1">
    <source>
        <dbReference type="EMBL" id="GBP27851.1"/>
    </source>
</evidence>
<name>A0A4C1UN35_EUMVA</name>
<keyword evidence="2" id="KW-1185">Reference proteome</keyword>
<dbReference type="AlphaFoldDB" id="A0A4C1UN35"/>
<dbReference type="EMBL" id="BGZK01000200">
    <property type="protein sequence ID" value="GBP27851.1"/>
    <property type="molecule type" value="Genomic_DNA"/>
</dbReference>
<protein>
    <submittedName>
        <fullName evidence="1">Uncharacterized protein</fullName>
    </submittedName>
</protein>